<evidence type="ECO:0000256" key="1">
    <source>
        <dbReference type="ARBA" id="ARBA00022448"/>
    </source>
</evidence>
<dbReference type="InterPro" id="IPR017871">
    <property type="entry name" value="ABC_transporter-like_CS"/>
</dbReference>
<dbReference type="InterPro" id="IPR017911">
    <property type="entry name" value="MacB-like_ATP-bd"/>
</dbReference>
<dbReference type="SMART" id="SM00382">
    <property type="entry name" value="AAA"/>
    <property type="match status" value="1"/>
</dbReference>
<dbReference type="Pfam" id="PF00005">
    <property type="entry name" value="ABC_tran"/>
    <property type="match status" value="1"/>
</dbReference>
<dbReference type="AlphaFoldDB" id="B7X9Y3"/>
<dbReference type="PROSITE" id="PS50893">
    <property type="entry name" value="ABC_TRANSPORTER_2"/>
    <property type="match status" value="1"/>
</dbReference>
<organism evidence="5">
    <name type="scientific">uncultured marine bacterium</name>
    <dbReference type="NCBI Taxonomy" id="56765"/>
    <lineage>
        <taxon>Bacteria</taxon>
        <taxon>environmental samples</taxon>
    </lineage>
</organism>
<dbReference type="GO" id="GO:0098796">
    <property type="term" value="C:membrane protein complex"/>
    <property type="evidence" value="ECO:0007669"/>
    <property type="project" value="UniProtKB-ARBA"/>
</dbReference>
<dbReference type="PANTHER" id="PTHR24220:SF659">
    <property type="entry name" value="TRANSPORTER, PUTATIVE-RELATED"/>
    <property type="match status" value="1"/>
</dbReference>
<dbReference type="Gene3D" id="3.40.50.300">
    <property type="entry name" value="P-loop containing nucleotide triphosphate hydrolases"/>
    <property type="match status" value="1"/>
</dbReference>
<dbReference type="SUPFAM" id="SSF52540">
    <property type="entry name" value="P-loop containing nucleoside triphosphate hydrolases"/>
    <property type="match status" value="1"/>
</dbReference>
<sequence>MTEVLSAENLGMTVSSPEGDLEILKDINLRLESGESCALMGPSGAGKTTLLALLAGLDHPTEGRVVLCGQDLSRLDEDGRARLRGQHLGFVFQSFHLVESLTAIENVMLPLELNGGRGARKAADEALGRVGLSERRRHYPRHLSGGERQRVAIARAFVTRPQVLMADEPTGNLDADTGLRVGDILFEMNEQAGATLLLATHDHKLAGRCDRICRMNGGRL</sequence>
<dbReference type="GO" id="GO:0022857">
    <property type="term" value="F:transmembrane transporter activity"/>
    <property type="evidence" value="ECO:0007669"/>
    <property type="project" value="UniProtKB-ARBA"/>
</dbReference>
<dbReference type="FunFam" id="3.40.50.300:FF:000032">
    <property type="entry name" value="Export ABC transporter ATP-binding protein"/>
    <property type="match status" value="1"/>
</dbReference>
<dbReference type="InterPro" id="IPR003439">
    <property type="entry name" value="ABC_transporter-like_ATP-bd"/>
</dbReference>
<dbReference type="GO" id="GO:0005524">
    <property type="term" value="F:ATP binding"/>
    <property type="evidence" value="ECO:0007669"/>
    <property type="project" value="UniProtKB-KW"/>
</dbReference>
<accession>B7X9Y3</accession>
<name>B7X9Y3_9BACT</name>
<dbReference type="PANTHER" id="PTHR24220">
    <property type="entry name" value="IMPORT ATP-BINDING PROTEIN"/>
    <property type="match status" value="1"/>
</dbReference>
<keyword evidence="1" id="KW-0813">Transport</keyword>
<proteinExistence type="predicted"/>
<evidence type="ECO:0000313" key="5">
    <source>
        <dbReference type="EMBL" id="BAH03945.1"/>
    </source>
</evidence>
<reference evidence="5" key="1">
    <citation type="journal article" date="2010" name="Mar. Biotechnol.">
        <title>Isolation and characterization of a GDSL esterase from the metagenome of a marine sponge-associated bacteria.</title>
        <authorList>
            <person name="Okamura Y."/>
            <person name="Kimura T."/>
            <person name="Yokouchi H."/>
            <person name="Meneses-Osorio M."/>
            <person name="Katoh M."/>
            <person name="Matsunaga T."/>
            <person name="Takeyama H."/>
        </authorList>
    </citation>
    <scope>NUCLEOTIDE SEQUENCE</scope>
</reference>
<protein>
    <submittedName>
        <fullName evidence="5">ABC transporter related</fullName>
    </submittedName>
</protein>
<evidence type="ECO:0000259" key="4">
    <source>
        <dbReference type="PROSITE" id="PS50893"/>
    </source>
</evidence>
<evidence type="ECO:0000256" key="2">
    <source>
        <dbReference type="ARBA" id="ARBA00022741"/>
    </source>
</evidence>
<dbReference type="GO" id="GO:0005886">
    <property type="term" value="C:plasma membrane"/>
    <property type="evidence" value="ECO:0007669"/>
    <property type="project" value="TreeGrafter"/>
</dbReference>
<dbReference type="CDD" id="cd03255">
    <property type="entry name" value="ABC_MJ0796_LolCDE_FtsE"/>
    <property type="match status" value="1"/>
</dbReference>
<dbReference type="PROSITE" id="PS00211">
    <property type="entry name" value="ABC_TRANSPORTER_1"/>
    <property type="match status" value="1"/>
</dbReference>
<keyword evidence="3" id="KW-0067">ATP-binding</keyword>
<evidence type="ECO:0000256" key="3">
    <source>
        <dbReference type="ARBA" id="ARBA00022840"/>
    </source>
</evidence>
<dbReference type="InterPro" id="IPR027417">
    <property type="entry name" value="P-loop_NTPase"/>
</dbReference>
<dbReference type="EMBL" id="AB432912">
    <property type="protein sequence ID" value="BAH03945.1"/>
    <property type="molecule type" value="Genomic_DNA"/>
</dbReference>
<keyword evidence="2" id="KW-0547">Nucleotide-binding</keyword>
<dbReference type="InterPro" id="IPR003593">
    <property type="entry name" value="AAA+_ATPase"/>
</dbReference>
<dbReference type="GO" id="GO:0016887">
    <property type="term" value="F:ATP hydrolysis activity"/>
    <property type="evidence" value="ECO:0007669"/>
    <property type="project" value="InterPro"/>
</dbReference>
<dbReference type="InterPro" id="IPR015854">
    <property type="entry name" value="ABC_transpr_LolD-like"/>
</dbReference>
<feature type="domain" description="ABC transporter" evidence="4">
    <location>
        <begin position="5"/>
        <end position="220"/>
    </location>
</feature>